<feature type="domain" description="BON" evidence="1">
    <location>
        <begin position="137"/>
        <end position="205"/>
    </location>
</feature>
<dbReference type="STRING" id="1325564.NSJP_2909"/>
<evidence type="ECO:0000313" key="2">
    <source>
        <dbReference type="EMBL" id="SLM49076.1"/>
    </source>
</evidence>
<accession>A0A1W1I7T8</accession>
<gene>
    <name evidence="2" type="ORF">NSJP_2909</name>
</gene>
<dbReference type="PROSITE" id="PS50914">
    <property type="entry name" value="BON"/>
    <property type="match status" value="2"/>
</dbReference>
<protein>
    <recommendedName>
        <fullName evidence="1">BON domain-containing protein</fullName>
    </recommendedName>
</protein>
<dbReference type="Pfam" id="PF04972">
    <property type="entry name" value="BON"/>
    <property type="match status" value="2"/>
</dbReference>
<dbReference type="PANTHER" id="PTHR34606">
    <property type="entry name" value="BON DOMAIN-CONTAINING PROTEIN"/>
    <property type="match status" value="1"/>
</dbReference>
<dbReference type="PANTHER" id="PTHR34606:SF15">
    <property type="entry name" value="BON DOMAIN-CONTAINING PROTEIN"/>
    <property type="match status" value="1"/>
</dbReference>
<name>A0A1W1I7T8_9BACT</name>
<dbReference type="InterPro" id="IPR014004">
    <property type="entry name" value="Transpt-assoc_nodulatn_dom_bac"/>
</dbReference>
<dbReference type="InterPro" id="IPR007055">
    <property type="entry name" value="BON_dom"/>
</dbReference>
<sequence>MLGDARFLRCASCVMQWSCSAGLVVALVGTAGCVGAKYKAMLEAAQSELSPAAIAQDDLHKVHIHEAMVAEQGLSSLTLSINVFMERAYLVGHVDNREQGEAVLKTARHVQGIRSVEGYLPVTAPSADGNTMSDKTSDVSLKAQVISALAIEPKVVKSRVHVEVLDGHVVLLGVVSGEPERHHAETAAAGVEGVKAVTNWLLLPEKGYMTIRKKIR</sequence>
<evidence type="ECO:0000313" key="3">
    <source>
        <dbReference type="Proteomes" id="UP000192042"/>
    </source>
</evidence>
<dbReference type="AlphaFoldDB" id="A0A1W1I7T8"/>
<keyword evidence="3" id="KW-1185">Reference proteome</keyword>
<dbReference type="PROSITE" id="PS51257">
    <property type="entry name" value="PROKAR_LIPOPROTEIN"/>
    <property type="match status" value="1"/>
</dbReference>
<reference evidence="2 3" key="1">
    <citation type="submission" date="2017-03" db="EMBL/GenBank/DDBJ databases">
        <authorList>
            <person name="Afonso C.L."/>
            <person name="Miller P.J."/>
            <person name="Scott M.A."/>
            <person name="Spackman E."/>
            <person name="Goraichik I."/>
            <person name="Dimitrov K.M."/>
            <person name="Suarez D.L."/>
            <person name="Swayne D.E."/>
        </authorList>
    </citation>
    <scope>NUCLEOTIDE SEQUENCE [LARGE SCALE GENOMIC DNA]</scope>
    <source>
        <strain evidence="2">Genome sequencing of Nitrospira japonica strain NJ11</strain>
    </source>
</reference>
<dbReference type="InterPro" id="IPR051686">
    <property type="entry name" value="Lipoprotein_DolP"/>
</dbReference>
<proteinExistence type="predicted"/>
<dbReference type="Gene3D" id="3.30.1340.30">
    <property type="match status" value="1"/>
</dbReference>
<dbReference type="SMART" id="SM00749">
    <property type="entry name" value="BON"/>
    <property type="match status" value="2"/>
</dbReference>
<evidence type="ECO:0000259" key="1">
    <source>
        <dbReference type="PROSITE" id="PS50914"/>
    </source>
</evidence>
<organism evidence="2 3">
    <name type="scientific">Nitrospira japonica</name>
    <dbReference type="NCBI Taxonomy" id="1325564"/>
    <lineage>
        <taxon>Bacteria</taxon>
        <taxon>Pseudomonadati</taxon>
        <taxon>Nitrospirota</taxon>
        <taxon>Nitrospiria</taxon>
        <taxon>Nitrospirales</taxon>
        <taxon>Nitrospiraceae</taxon>
        <taxon>Nitrospira</taxon>
    </lineage>
</organism>
<dbReference type="KEGG" id="nja:NSJP_2909"/>
<feature type="domain" description="BON" evidence="1">
    <location>
        <begin position="56"/>
        <end position="124"/>
    </location>
</feature>
<dbReference type="Proteomes" id="UP000192042">
    <property type="component" value="Chromosome I"/>
</dbReference>
<dbReference type="EMBL" id="LT828648">
    <property type="protein sequence ID" value="SLM49076.1"/>
    <property type="molecule type" value="Genomic_DNA"/>
</dbReference>